<keyword evidence="1" id="KW-0732">Signal</keyword>
<reference evidence="3" key="1">
    <citation type="submission" date="2016-11" db="UniProtKB">
        <authorList>
            <consortium name="WormBaseParasite"/>
        </authorList>
    </citation>
    <scope>IDENTIFICATION</scope>
</reference>
<sequence>MLCSAAACLFLVVSISATPIAVDKKLPLRNWTKAYDRKYENVERRNAALQSIDILKGLVRPGFLDFYNELTDEDKQVITDSCSQYDTLARCRSAITLAEEESEEERAVIRASISPELVKTFQFCSKLDSHVNLWDRKQDEALEVIVSIHLLLKRPEILDFFKTLTDEDKQFIMELNKGILRIFSNDLYFTNKENMEQVRTVMAEMETFPAEKTVSIRQLPTSRLIQFYLKLDPFLGPWSQ</sequence>
<feature type="signal peptide" evidence="1">
    <location>
        <begin position="1"/>
        <end position="17"/>
    </location>
</feature>
<dbReference type="Proteomes" id="UP000095287">
    <property type="component" value="Unplaced"/>
</dbReference>
<proteinExistence type="predicted"/>
<feature type="chain" id="PRO_5009312507" evidence="1">
    <location>
        <begin position="18"/>
        <end position="240"/>
    </location>
</feature>
<evidence type="ECO:0000256" key="1">
    <source>
        <dbReference type="SAM" id="SignalP"/>
    </source>
</evidence>
<accession>A0A1I7YSJ2</accession>
<keyword evidence="2" id="KW-1185">Reference proteome</keyword>
<dbReference type="WBParaSite" id="L893_g19297.t1">
    <property type="protein sequence ID" value="L893_g19297.t1"/>
    <property type="gene ID" value="L893_g19297"/>
</dbReference>
<organism evidence="2 3">
    <name type="scientific">Steinernema glaseri</name>
    <dbReference type="NCBI Taxonomy" id="37863"/>
    <lineage>
        <taxon>Eukaryota</taxon>
        <taxon>Metazoa</taxon>
        <taxon>Ecdysozoa</taxon>
        <taxon>Nematoda</taxon>
        <taxon>Chromadorea</taxon>
        <taxon>Rhabditida</taxon>
        <taxon>Tylenchina</taxon>
        <taxon>Panagrolaimomorpha</taxon>
        <taxon>Strongyloidoidea</taxon>
        <taxon>Steinernematidae</taxon>
        <taxon>Steinernema</taxon>
    </lineage>
</organism>
<protein>
    <submittedName>
        <fullName evidence="3">Uncharacterized protein</fullName>
    </submittedName>
</protein>
<evidence type="ECO:0000313" key="3">
    <source>
        <dbReference type="WBParaSite" id="L893_g19297.t1"/>
    </source>
</evidence>
<dbReference type="AlphaFoldDB" id="A0A1I7YSJ2"/>
<evidence type="ECO:0000313" key="2">
    <source>
        <dbReference type="Proteomes" id="UP000095287"/>
    </source>
</evidence>
<name>A0A1I7YSJ2_9BILA</name>